<dbReference type="Proteomes" id="UP001408789">
    <property type="component" value="Unassembled WGS sequence"/>
</dbReference>
<name>A0AAP0H528_9ASTR</name>
<feature type="compositionally biased region" description="Polar residues" evidence="1">
    <location>
        <begin position="2298"/>
        <end position="2313"/>
    </location>
</feature>
<evidence type="ECO:0000259" key="2">
    <source>
        <dbReference type="Pfam" id="PF13020"/>
    </source>
</evidence>
<dbReference type="GO" id="GO:0005634">
    <property type="term" value="C:nucleus"/>
    <property type="evidence" value="ECO:0007669"/>
    <property type="project" value="TreeGrafter"/>
</dbReference>
<dbReference type="Pfam" id="PF13020">
    <property type="entry name" value="NOV_C"/>
    <property type="match status" value="1"/>
</dbReference>
<organism evidence="4 5">
    <name type="scientific">Deinandra increscens subsp. villosa</name>
    <dbReference type="NCBI Taxonomy" id="3103831"/>
    <lineage>
        <taxon>Eukaryota</taxon>
        <taxon>Viridiplantae</taxon>
        <taxon>Streptophyta</taxon>
        <taxon>Embryophyta</taxon>
        <taxon>Tracheophyta</taxon>
        <taxon>Spermatophyta</taxon>
        <taxon>Magnoliopsida</taxon>
        <taxon>eudicotyledons</taxon>
        <taxon>Gunneridae</taxon>
        <taxon>Pentapetalae</taxon>
        <taxon>asterids</taxon>
        <taxon>campanulids</taxon>
        <taxon>Asterales</taxon>
        <taxon>Asteraceae</taxon>
        <taxon>Asteroideae</taxon>
        <taxon>Heliantheae alliance</taxon>
        <taxon>Madieae</taxon>
        <taxon>Madiinae</taxon>
        <taxon>Deinandra</taxon>
    </lineage>
</organism>
<dbReference type="InterPro" id="IPR058210">
    <property type="entry name" value="SACS/Nov_dom"/>
</dbReference>
<dbReference type="Pfam" id="PF25794">
    <property type="entry name" value="SACS"/>
    <property type="match status" value="1"/>
</dbReference>
<reference evidence="4 5" key="1">
    <citation type="submission" date="2024-04" db="EMBL/GenBank/DDBJ databases">
        <title>The reference genome of an endangered Asteraceae, Deinandra increscens subsp. villosa, native to the Central Coast of California.</title>
        <authorList>
            <person name="Guilliams M."/>
            <person name="Hasenstab-Lehman K."/>
            <person name="Meyer R."/>
            <person name="Mcevoy S."/>
        </authorList>
    </citation>
    <scope>NUCLEOTIDE SEQUENCE [LARGE SCALE GENOMIC DNA]</scope>
    <source>
        <tissue evidence="4">Leaf</tissue>
    </source>
</reference>
<feature type="domain" description="Sacsin/Nov" evidence="3">
    <location>
        <begin position="1046"/>
        <end position="1230"/>
    </location>
</feature>
<evidence type="ECO:0000256" key="1">
    <source>
        <dbReference type="SAM" id="MobiDB-lite"/>
    </source>
</evidence>
<dbReference type="Gene3D" id="3.30.565.10">
    <property type="entry name" value="Histidine kinase-like ATPase, C-terminal domain"/>
    <property type="match status" value="1"/>
</dbReference>
<evidence type="ECO:0008006" key="6">
    <source>
        <dbReference type="Google" id="ProtNLM"/>
    </source>
</evidence>
<dbReference type="GO" id="GO:0009793">
    <property type="term" value="P:embryo development ending in seed dormancy"/>
    <property type="evidence" value="ECO:0007669"/>
    <property type="project" value="TreeGrafter"/>
</dbReference>
<dbReference type="PANTHER" id="PTHR32387">
    <property type="entry name" value="WU:FJ29H11"/>
    <property type="match status" value="1"/>
</dbReference>
<gene>
    <name evidence="4" type="ORF">SSX86_008885</name>
</gene>
<feature type="compositionally biased region" description="Basic residues" evidence="1">
    <location>
        <begin position="8"/>
        <end position="18"/>
    </location>
</feature>
<dbReference type="PANTHER" id="PTHR32387:SF0">
    <property type="entry name" value="PROTEIN NO VEIN"/>
    <property type="match status" value="1"/>
</dbReference>
<proteinExistence type="predicted"/>
<feature type="domain" description="Protein NO VEIN C-terminal" evidence="2">
    <location>
        <begin position="2444"/>
        <end position="2532"/>
    </location>
</feature>
<dbReference type="NCBIfam" id="NF047352">
    <property type="entry name" value="P_loop_sacsin"/>
    <property type="match status" value="1"/>
</dbReference>
<keyword evidence="5" id="KW-1185">Reference proteome</keyword>
<feature type="region of interest" description="Disordered" evidence="1">
    <location>
        <begin position="1"/>
        <end position="31"/>
    </location>
</feature>
<dbReference type="GO" id="GO:0010305">
    <property type="term" value="P:leaf vascular tissue pattern formation"/>
    <property type="evidence" value="ECO:0007669"/>
    <property type="project" value="TreeGrafter"/>
</dbReference>
<protein>
    <recommendedName>
        <fullName evidence="6">Protein NO VEIN C-terminal domain-containing protein</fullName>
    </recommendedName>
</protein>
<dbReference type="InterPro" id="IPR036890">
    <property type="entry name" value="HATPase_C_sf"/>
</dbReference>
<comment type="caution">
    <text evidence="4">The sequence shown here is derived from an EMBL/GenBank/DDBJ whole genome shotgun (WGS) entry which is preliminary data.</text>
</comment>
<dbReference type="GO" id="GO:0048364">
    <property type="term" value="P:root development"/>
    <property type="evidence" value="ECO:0007669"/>
    <property type="project" value="TreeGrafter"/>
</dbReference>
<feature type="compositionally biased region" description="Acidic residues" evidence="1">
    <location>
        <begin position="329"/>
        <end position="344"/>
    </location>
</feature>
<evidence type="ECO:0000313" key="4">
    <source>
        <dbReference type="EMBL" id="KAK9072451.1"/>
    </source>
</evidence>
<dbReference type="InterPro" id="IPR052957">
    <property type="entry name" value="Auxin_embryo_med"/>
</dbReference>
<dbReference type="InterPro" id="IPR024975">
    <property type="entry name" value="NOV_C"/>
</dbReference>
<accession>A0AAP0H528</accession>
<dbReference type="SUPFAM" id="SSF55874">
    <property type="entry name" value="ATPase domain of HSP90 chaperone/DNA topoisomerase II/histidine kinase"/>
    <property type="match status" value="1"/>
</dbReference>
<feature type="region of interest" description="Disordered" evidence="1">
    <location>
        <begin position="325"/>
        <end position="370"/>
    </location>
</feature>
<feature type="region of interest" description="Disordered" evidence="1">
    <location>
        <begin position="2284"/>
        <end position="2328"/>
    </location>
</feature>
<evidence type="ECO:0000259" key="3">
    <source>
        <dbReference type="Pfam" id="PF25794"/>
    </source>
</evidence>
<evidence type="ECO:0000313" key="5">
    <source>
        <dbReference type="Proteomes" id="UP001408789"/>
    </source>
</evidence>
<feature type="region of interest" description="Disordered" evidence="1">
    <location>
        <begin position="2396"/>
        <end position="2423"/>
    </location>
</feature>
<feature type="compositionally biased region" description="Polar residues" evidence="1">
    <location>
        <begin position="2408"/>
        <end position="2419"/>
    </location>
</feature>
<sequence>MYGQPPRFSHRGGGRGHRPPQQPPFNPNFVPNNNYYLQPPNFPINFPVFPVESFNLPIGNPNFYAQNTSQLLSNNNRGIQLNGPTEKIDKAVVKARRELIAAGENVSALKVSQAALVLLQADSWDSLGFQMQQVPSLYRLMLIEGKINAFINCFVEVWKITTLFDLERAICKNEGVQQFEELELGPLVRHPLVNHYFCVSSDTTRVFKLSSQEILNFLVEFMDTNEGREVKADELLDFIAKKRSVDSKERLHVRIQSLGLHISIIRKAKQMENATIKKYLPAPVKNTIKRPLFTSQKKQLDENFSAISERIKSFSSEHGKHIRFLSSSSEDDDDDIDRDDEDETCLTSQSKNSSEDMKNSDRVSSCPYPSATEEKTRLGIVTEMESTTCNEVVNKSSKKRKLDAIDSKSSTSCKFPKRDGIRKGSVGIKINKHKHVPLNHDSMMAFITLWKDVCKRKHVSQAFKEMLKFYKVNTVKLPKELYKSYPLVGLINVAIKSFKRGMWDSMYDTFQTFEQQEEPVTDSEGHAENVTIHTEQVPSKHVLKQHCEVDLDDILKKVSEFLKNDHEVTGDIGISLGQNAIFCRSLYKCEVCLTQQFAVENFESFGYGDFLTFLEKNVSALPSSFHKYFVTGETHNKRSLDACMSHQLLNLLVAQASHNLSENESITIQNVVELLTRQFPLIPFKMEEGSRKTLEDIVKANKSNPVSKNVLFSAALLSYQNDKSSSETQISSKNAIEVLLSAPMLTDLNRWSHWDVLFAPSLGPLSVWLLNQTNTKDLLCLVTRSGDVLRIHQTATVDLFLEASIQGSSFQTAVNLLSLFALYGGEKNIPLSLLKCHAEKAFKVIVNNDLSKDKSQLNNGISRASMFILECLAYLPKEFHCFATDLLLSGFRSIVKDAPLSILSQCRNTEDRLMLHEIGFSLGIMEWINDYNTFSFTESSKSTKSDQKKVKSTSFSHVKGKEMLSAKDPDVEKEECKVVSVSGRNVDLKRYVSTINSEEESTKIIECIRREEFGLDPNISAEEDYILKKQHARLGRALHCLSQELYSQDSHFLLELVQNADDNVYPRDVEPTLTFILQEEGVIVLNNEQGFSVENIKALCDVGNSTKKEPSAGYIGKKGIGFKSVFRVTDAPEIHSNGFHIKFDIRDGQIGFVLPTVVPPCDVNLFNKLVSMNNDPTDEKLWNTCIVLPFRSNKNGSSSVENLVSMFSDLHPSLLLFLHRLECIKFRNLINDSFVIMRKEVVGDDIVNVSLGKETMTWFVKSCKLQANHIRHDVQTTEISVALMLEDVNNGNYIPKLEHQPVFAFLPLRNYGLKFIIQADFILPSSREEVDGDSPWNQWLLSEFPNLFVSAEAAFCSLPCFKDNPAKGISVFMSFVPLGGEVHGFFSCLPRMIISMLRMSNCLLLEGDNNEWVPPCKVLRSWTEQTRSLLPDSLIKEHLGVGYLNKDTILTDSLSHALGVEECGPKILVQIMTSLCRLGSLKSMGFNWLSSWLNVLYLMSVNGTQADVISSLREVPFIPLLDGKYAAISDGAIWLHTDNHGLEAFGNLYPTLRIVNPTLLNDPSVENITDMLYKVGVQRLSAHEVLKVHILPAIADEKVENLELMIEYLSFIMFHLESSCPECVLDKEHTLLELHNKAFISTNHGYKRLADVPIHFSKEFGNPIDVRKLIDGTDMKWFEIDMGYLNHPVYKSETLKWRKFLQELGVTDFVKIDKVEKHISDIPHTVLKSMMLDDDCISSGSTIIKDYESQELMDLLSHVSSNGDREKGKYLLEVLDTLWDELFSDKVTGFCSINGQNKPFKSSVIRILHSGPWLASSVDDKLHFPKDLFHNCETVHAVLGDSAPYAIPKVNNVKLLNNIGLKNTVTLDDALSVLEAWRRSEKPFRASISQMSKFYTYIWNEMSISKQKIMESLHSQDFIFVPYSFKSTHEVASGLFLSPNEVYWHDSTGSMEQTKSTDPQFDRHTTHYSFSKMLCNVYPGLHYFFVKEFGVAENPPLLSYLQSLLQLSTSSLPSQAAKTVFQVFQKWSDGLDSGFLGSDDINYLKKSMEEKEMRILPTVQDKWVSLHRSFGLICWCDDGQLKKEFKNLDNIDFLFLGELHTQEKQILEDKLSVLFRRLGIPSLSEVVTREAIYYGPTDSSFKTSLVSWALPYAQRYIYNLHPNEYSKFKLSGFENLSSLKIVVVEKLFYKNIIKSFGIESNKRCECCCLLQDNILYVTRESDSHSLYMELSRFLVSGIPELPLANFLHMITTMAESGSTEEQMELFITNSQKLLKLPSDESQWSIKLTSPPEEDKDTPTTSSGFSMPDSNPPISTAKKSRTNSSWPPVNWKTAPGFESALQTRPFNPQWRHDFTEGSIETDVDWIIEENPASTVPSVILEEHEAIIDQSDFRANINVDFNGQPDHAKNTGSSHKNSAGPSNLVEKDQINLGPVTPQQVITGRTGEYVAFKYFASKFGEKCVKWVNEVKESGLPYDIVVEGENNMKEYIEVKATSNARKDWFVITVREWQFAVENGETFSIARVVLSDGKSAQITTYRNPLKLCKSGHLQLAILSSRQSAWRLPVTIPAGESIQLIGSVDGIILIQAADQENDKKMKKFILLNPITRETVSVPHPLPPAPVADPLPPVSNIVPALGFWKSGKGYYKIALGFENGGNLTHLQVYTLGGDLKWHHHLVKVALICPSLGIHLKGKILWLGKDSDTNPEYTWNKMLQWMIKRKFRRKWFHYST</sequence>
<dbReference type="EMBL" id="JBCNJP010000010">
    <property type="protein sequence ID" value="KAK9072451.1"/>
    <property type="molecule type" value="Genomic_DNA"/>
</dbReference>